<protein>
    <submittedName>
        <fullName evidence="2">YdbL family protein</fullName>
    </submittedName>
</protein>
<dbReference type="EMBL" id="JAADJU010000003">
    <property type="protein sequence ID" value="NMP26780.1"/>
    <property type="molecule type" value="Genomic_DNA"/>
</dbReference>
<dbReference type="InterPro" id="IPR008309">
    <property type="entry name" value="YdbL"/>
</dbReference>
<dbReference type="AlphaFoldDB" id="A0A848MI65"/>
<name>A0A848MI65_9GAMM</name>
<evidence type="ECO:0000313" key="3">
    <source>
        <dbReference type="Proteomes" id="UP000585363"/>
    </source>
</evidence>
<dbReference type="Proteomes" id="UP000585363">
    <property type="component" value="Unassembled WGS sequence"/>
</dbReference>
<reference evidence="2 3" key="1">
    <citation type="submission" date="2020-01" db="EMBL/GenBank/DDBJ databases">
        <authorList>
            <person name="Lee S.D."/>
        </authorList>
    </citation>
    <scope>NUCLEOTIDE SEQUENCE [LARGE SCALE GENOMIC DNA]</scope>
    <source>
        <strain evidence="2 3">SAP-1</strain>
    </source>
</reference>
<keyword evidence="3" id="KW-1185">Reference proteome</keyword>
<dbReference type="PIRSF" id="PIRSF025560">
    <property type="entry name" value="UCP025560"/>
    <property type="match status" value="1"/>
</dbReference>
<proteinExistence type="predicted"/>
<comment type="caution">
    <text evidence="2">The sequence shown here is derived from an EMBL/GenBank/DDBJ whole genome shotgun (WGS) entry which is preliminary data.</text>
</comment>
<evidence type="ECO:0000256" key="1">
    <source>
        <dbReference type="SAM" id="SignalP"/>
    </source>
</evidence>
<gene>
    <name evidence="2" type="ORF">GW590_07885</name>
</gene>
<dbReference type="Pfam" id="PF07027">
    <property type="entry name" value="DUF1318"/>
    <property type="match status" value="1"/>
</dbReference>
<reference evidence="2 3" key="2">
    <citation type="submission" date="2020-06" db="EMBL/GenBank/DDBJ databases">
        <title>Polyphasic characterization of a Rahnella strain isolated from tree sap.</title>
        <authorList>
            <person name="Kim I.S."/>
        </authorList>
    </citation>
    <scope>NUCLEOTIDE SEQUENCE [LARGE SCALE GENOMIC DNA]</scope>
    <source>
        <strain evidence="2 3">SAP-1</strain>
    </source>
</reference>
<evidence type="ECO:0000313" key="2">
    <source>
        <dbReference type="EMBL" id="NMP26780.1"/>
    </source>
</evidence>
<dbReference type="RefSeq" id="WP_169402469.1">
    <property type="nucleotide sequence ID" value="NZ_JAADJU010000003.1"/>
</dbReference>
<feature type="chain" id="PRO_5033063764" evidence="1">
    <location>
        <begin position="27"/>
        <end position="112"/>
    </location>
</feature>
<organism evidence="2 3">
    <name type="scientific">Rouxiella aceris</name>
    <dbReference type="NCBI Taxonomy" id="2703884"/>
    <lineage>
        <taxon>Bacteria</taxon>
        <taxon>Pseudomonadati</taxon>
        <taxon>Pseudomonadota</taxon>
        <taxon>Gammaproteobacteria</taxon>
        <taxon>Enterobacterales</taxon>
        <taxon>Yersiniaceae</taxon>
        <taxon>Rouxiella</taxon>
    </lineage>
</organism>
<sequence length="112" mass="12098">MKLATSKGLTLILLLCGWLFCGTALALTVDQAKQQGRVGETLPGYLAAVQQDGETQALVTRINQGREQQYQQVAKNNQVSTADVARLAGQKLVARAGKGEFVRGINGQWLQK</sequence>
<accession>A0A848MI65</accession>
<feature type="signal peptide" evidence="1">
    <location>
        <begin position="1"/>
        <end position="26"/>
    </location>
</feature>
<keyword evidence="1" id="KW-0732">Signal</keyword>